<dbReference type="RefSeq" id="YP_010797680.1">
    <property type="nucleotide sequence ID" value="NC_076232.1"/>
</dbReference>
<evidence type="ECO:0000256" key="1">
    <source>
        <dbReference type="ARBA" id="ARBA00008857"/>
    </source>
</evidence>
<dbReference type="GO" id="GO:0015074">
    <property type="term" value="P:DNA integration"/>
    <property type="evidence" value="ECO:0007669"/>
    <property type="project" value="InterPro"/>
</dbReference>
<dbReference type="SUPFAM" id="SSF56349">
    <property type="entry name" value="DNA breaking-rejoining enzymes"/>
    <property type="match status" value="1"/>
</dbReference>
<name>A0A3G3E7Z1_9VIRU</name>
<dbReference type="Gene3D" id="1.10.443.10">
    <property type="entry name" value="Intergrase catalytic core"/>
    <property type="match status" value="1"/>
</dbReference>
<accession>A0A3G3E7Z1</accession>
<dbReference type="InterPro" id="IPR011010">
    <property type="entry name" value="DNA_brk_join_enz"/>
</dbReference>
<proteinExistence type="inferred from homology"/>
<comment type="similarity">
    <text evidence="1">Belongs to the 'phage' integrase family.</text>
</comment>
<reference evidence="6" key="1">
    <citation type="submission" date="2018-02" db="EMBL/GenBank/DDBJ databases">
        <title>A New Nudivirus from Drosophila melanogaster.</title>
        <authorList>
            <consortium name="DrosEU"/>
            <person name="Obbard D.J."/>
            <person name="Staubach F."/>
            <person name="Betancourt A."/>
        </authorList>
    </citation>
    <scope>NUCLEOTIDE SEQUENCE [LARGE SCALE GENOMIC DNA]</scope>
</reference>
<dbReference type="GeneID" id="80535658"/>
<evidence type="ECO:0000256" key="2">
    <source>
        <dbReference type="ARBA" id="ARBA00023172"/>
    </source>
</evidence>
<feature type="region of interest" description="Disordered" evidence="4">
    <location>
        <begin position="518"/>
        <end position="551"/>
    </location>
</feature>
<dbReference type="KEGG" id="vg:80535658"/>
<feature type="coiled-coil region" evidence="3">
    <location>
        <begin position="459"/>
        <end position="501"/>
    </location>
</feature>
<dbReference type="GO" id="GO:0003677">
    <property type="term" value="F:DNA binding"/>
    <property type="evidence" value="ECO:0007669"/>
    <property type="project" value="InterPro"/>
</dbReference>
<protein>
    <submittedName>
        <fullName evidence="5">VLF-1</fullName>
    </submittedName>
</protein>
<evidence type="ECO:0000313" key="5">
    <source>
        <dbReference type="EMBL" id="AYP97908.1"/>
    </source>
</evidence>
<keyword evidence="2" id="KW-0233">DNA recombination</keyword>
<organism evidence="5 6">
    <name type="scientific">Mauternbach virus</name>
    <dbReference type="NCBI Taxonomy" id="2486603"/>
    <lineage>
        <taxon>Viruses</taxon>
        <taxon>Viruses incertae sedis</taxon>
        <taxon>Naldaviricetes</taxon>
        <taxon>Lefavirales</taxon>
        <taxon>Nudiviridae</taxon>
        <taxon>Alphanudivirus</taxon>
        <taxon>Alphanudivirus quartudromelanogasteris</taxon>
    </lineage>
</organism>
<dbReference type="GO" id="GO:0006310">
    <property type="term" value="P:DNA recombination"/>
    <property type="evidence" value="ECO:0007669"/>
    <property type="project" value="UniProtKB-KW"/>
</dbReference>
<keyword evidence="6" id="KW-1185">Reference proteome</keyword>
<evidence type="ECO:0000256" key="3">
    <source>
        <dbReference type="SAM" id="Coils"/>
    </source>
</evidence>
<dbReference type="EMBL" id="MG969167">
    <property type="protein sequence ID" value="AYP97908.1"/>
    <property type="molecule type" value="Genomic_DNA"/>
</dbReference>
<sequence length="551" mass="62815">MADSNFATQMLAIGAVSTFDATKLSNSTLRSSASHIRTLKRNNIPIDESSLTLNTVHMLDRLVDTRGKVLTDQYKRQIGLTIKRMYPHSKISLDQYNNSRHRTSRTRMSSDKFVTEIRMIRDATTDILNSINIRNMVDDLGQYDTCISILLTISTSLRINEILQLQIDHIPKIEANEPVPIKSKSSNKPRFIAPNELLLNVFQTINRQRMLVRNNIYAKKDDHASKYQIQRFNDGYLVISSEDYMRKKLHEIAASLGINSSILGFNIFRKHITSVLTSNGGHFIAQSLNNHSSINTTLDHYNVVTPQAAEMTFDALVGKFNSLDPPEPIDENPEIVMDGENSFTLKSKNNVSKAINLPVTPSSSASNIAMPDKFNVLDGLFDKQLDNLSDAFDKSNENLNSLQIKFGNNWNADNFNFLVKIMSDDIQNEKRLVNKLNSDLKDQMLLAQQFNQTVNLGIINNYKKKLDTLIKQNTDFKRNIYRNVQNLKHQYNRNIQQNNDNTQLPSTSTSAIVMDSTRPNYDQQSQQQPQSFEMYETPPYSNDDVFMKSPI</sequence>
<evidence type="ECO:0000256" key="4">
    <source>
        <dbReference type="SAM" id="MobiDB-lite"/>
    </source>
</evidence>
<dbReference type="Proteomes" id="UP000679071">
    <property type="component" value="Segment"/>
</dbReference>
<keyword evidence="3" id="KW-0175">Coiled coil</keyword>
<evidence type="ECO:0000313" key="6">
    <source>
        <dbReference type="Proteomes" id="UP000679071"/>
    </source>
</evidence>
<dbReference type="InterPro" id="IPR013762">
    <property type="entry name" value="Integrase-like_cat_sf"/>
</dbReference>